<keyword evidence="3" id="KW-1185">Reference proteome</keyword>
<dbReference type="Gene3D" id="3.40.50.12780">
    <property type="entry name" value="N-terminal domain of ligase-like"/>
    <property type="match status" value="1"/>
</dbReference>
<reference evidence="2 3" key="1">
    <citation type="journal article" date="2023" name="Access Microbiol">
        <title>The genome of a steinernematid-associated Pseudomonas piscis bacterium encodes the biosynthesis of insect toxins.</title>
        <authorList>
            <person name="Awori R.M."/>
            <person name="Hendre P."/>
            <person name="Amugune N.O."/>
        </authorList>
    </citation>
    <scope>NUCLEOTIDE SEQUENCE [LARGE SCALE GENOMIC DNA]</scope>
    <source>
        <strain evidence="2 3">97</strain>
    </source>
</reference>
<dbReference type="InterPro" id="IPR000873">
    <property type="entry name" value="AMP-dep_synth/lig_dom"/>
</dbReference>
<dbReference type="Pfam" id="PF00501">
    <property type="entry name" value="AMP-binding"/>
    <property type="match status" value="1"/>
</dbReference>
<name>A0ABY9XJ26_9GAMM</name>
<dbReference type="InterPro" id="IPR020845">
    <property type="entry name" value="AMP-binding_CS"/>
</dbReference>
<evidence type="ECO:0000313" key="2">
    <source>
        <dbReference type="EMBL" id="WNH02570.1"/>
    </source>
</evidence>
<dbReference type="RefSeq" id="WP_189759121.1">
    <property type="nucleotide sequence ID" value="NZ_CAWPOC010000168.1"/>
</dbReference>
<dbReference type="Proteomes" id="UP001300348">
    <property type="component" value="Chromosome"/>
</dbReference>
<dbReference type="InterPro" id="IPR020459">
    <property type="entry name" value="AMP-binding"/>
</dbReference>
<protein>
    <submittedName>
        <fullName evidence="2">AMP-binding protein</fullName>
    </submittedName>
</protein>
<dbReference type="InterPro" id="IPR042099">
    <property type="entry name" value="ANL_N_sf"/>
</dbReference>
<dbReference type="PANTHER" id="PTHR45527:SF14">
    <property type="entry name" value="PLIPASTATIN SYNTHASE SUBUNIT B"/>
    <property type="match status" value="1"/>
</dbReference>
<dbReference type="PROSITE" id="PS00455">
    <property type="entry name" value="AMP_BINDING"/>
    <property type="match status" value="1"/>
</dbReference>
<feature type="domain" description="AMP-dependent synthetase/ligase" evidence="1">
    <location>
        <begin position="20"/>
        <end position="292"/>
    </location>
</feature>
<evidence type="ECO:0000313" key="3">
    <source>
        <dbReference type="Proteomes" id="UP001300348"/>
    </source>
</evidence>
<sequence length="306" mass="35024">MTESLSMECNKKTMLSRFFIAAKKYPERIAIKENKRELSYHGLQNFIISISNELQKKGVKPGDKVAVELSHSVELIATLLAVQYVGAAYIPIDKKAPKERNNLIINDACPVLIINDDSSILHHRCETENTNFMINTTPMPMVYDESLLQETAYIIYTSGTTGSPKGVPITHENLLSLFNATECFYRFNETDITLLYHSYAFDFSVWEIWSVLAYGGRLVIPDEETRITPYKLAKLVKDEKVTLLNQTPTAFSINSRALTEFGMEELSLRFIIFGGERLNFQALRNWYNQFGFQGNRMSYQHVKTNN</sequence>
<accession>A0ABY9XJ26</accession>
<dbReference type="GeneID" id="88854331"/>
<dbReference type="EMBL" id="CP133647">
    <property type="protein sequence ID" value="WNH02570.1"/>
    <property type="molecule type" value="Genomic_DNA"/>
</dbReference>
<organism evidence="2 3">
    <name type="scientific">Xenorhabdus griffiniae</name>
    <dbReference type="NCBI Taxonomy" id="351672"/>
    <lineage>
        <taxon>Bacteria</taxon>
        <taxon>Pseudomonadati</taxon>
        <taxon>Pseudomonadota</taxon>
        <taxon>Gammaproteobacteria</taxon>
        <taxon>Enterobacterales</taxon>
        <taxon>Morganellaceae</taxon>
        <taxon>Xenorhabdus</taxon>
    </lineage>
</organism>
<gene>
    <name evidence="2" type="ORF">QL112_002200</name>
</gene>
<dbReference type="PRINTS" id="PR00154">
    <property type="entry name" value="AMPBINDING"/>
</dbReference>
<evidence type="ECO:0000259" key="1">
    <source>
        <dbReference type="Pfam" id="PF00501"/>
    </source>
</evidence>
<dbReference type="PANTHER" id="PTHR45527">
    <property type="entry name" value="NONRIBOSOMAL PEPTIDE SYNTHETASE"/>
    <property type="match status" value="1"/>
</dbReference>
<dbReference type="SUPFAM" id="SSF56801">
    <property type="entry name" value="Acetyl-CoA synthetase-like"/>
    <property type="match status" value="1"/>
</dbReference>
<proteinExistence type="predicted"/>